<evidence type="ECO:0000256" key="3">
    <source>
        <dbReference type="ARBA" id="ARBA00023295"/>
    </source>
</evidence>
<dbReference type="PRINTS" id="PR00738">
    <property type="entry name" value="GLHYDRLASE20"/>
</dbReference>
<feature type="domain" description="F5/8 type C" evidence="6">
    <location>
        <begin position="512"/>
        <end position="648"/>
    </location>
</feature>
<dbReference type="Gene3D" id="3.20.20.80">
    <property type="entry name" value="Glycosidases"/>
    <property type="match status" value="1"/>
</dbReference>
<dbReference type="Pfam" id="PF00754">
    <property type="entry name" value="F5_F8_type_C"/>
    <property type="match status" value="1"/>
</dbReference>
<dbReference type="Gene3D" id="2.80.10.50">
    <property type="match status" value="1"/>
</dbReference>
<keyword evidence="5" id="KW-0732">Signal</keyword>
<dbReference type="PROSITE" id="PS50231">
    <property type="entry name" value="RICIN_B_LECTIN"/>
    <property type="match status" value="1"/>
</dbReference>
<sequence>MRSLRMLPAAALIAAVIPVSAVVAPHTAQAATHVAAAASGPPQTIPAVRTWTAATGSGSGSYAWTAASRVVIDPAYAGQLQGDANTFATDLSALEGRVVGVAQGQAGPGDIALTLGGHQPTEGYTMTVGSSVSIQGSTTTGEFWGTRTVLQLLHQGPTIAAGTATDSPDKSERGLMLDTGRRFFDVAFVENQIREMSYLKMNYLHLHLSDTYGFRLESDTHPEITSPQHYSKQDIKDIIALANQYHVTVVPEIDMPGHMDAILSAELGIGHDYRLKDSSGNASSSYIDLTIPGARQLISDLINEYEPLFTNSPYWHLGADEYVTDYSSYPQLLTYAQQNYGATATAKDTFYGFVNWADGIVRAGGKTMRMWNDGLKSGDGTIAVNPDIIVEYWSNTGLSPQQVIDAGHTIANEAYTPTYYVYGGPKPDTTWMYESWNPDLFDGSATITNDAANLGSLIHVWCDSPGAETEDQTAEGIKYPMRDLAQMTWNTPKLVPTYAAFVPIMDAVGRDPLYPKPTIAGDLAQGKPTTASSIETPDFPAANATDADLSTRWSSQYVDPTWLQVDLGSVQTVNRVVLAWETAYGKDYQIQLSNDGTNWTTVYTRANGTGGTETLTFPNATGRYLRMYGTARGTQYGYSLWEFEAFNDANSGVRGTHTVTTGSQALDDPASSTATGTQLITWGLQGGKNQQWTFTEQADGSYQLTNGVSGLCVDVTGSSSAAGAAVIQWTCTGNANQHWNVTALAGGGYTIASANSGLLLTTASTANNALVTQENNSGSALQHWSIS</sequence>
<dbReference type="InterPro" id="IPR008979">
    <property type="entry name" value="Galactose-bd-like_sf"/>
</dbReference>
<feature type="signal peptide" evidence="5">
    <location>
        <begin position="1"/>
        <end position="30"/>
    </location>
</feature>
<organism evidence="7 8">
    <name type="scientific">Catenulispora pinistramenti</name>
    <dbReference type="NCBI Taxonomy" id="2705254"/>
    <lineage>
        <taxon>Bacteria</taxon>
        <taxon>Bacillati</taxon>
        <taxon>Actinomycetota</taxon>
        <taxon>Actinomycetes</taxon>
        <taxon>Catenulisporales</taxon>
        <taxon>Catenulisporaceae</taxon>
        <taxon>Catenulispora</taxon>
    </lineage>
</organism>
<dbReference type="InterPro" id="IPR035992">
    <property type="entry name" value="Ricin_B-like_lectins"/>
</dbReference>
<evidence type="ECO:0000259" key="6">
    <source>
        <dbReference type="PROSITE" id="PS50022"/>
    </source>
</evidence>
<evidence type="ECO:0000256" key="4">
    <source>
        <dbReference type="SAM" id="MobiDB-lite"/>
    </source>
</evidence>
<evidence type="ECO:0000313" key="8">
    <source>
        <dbReference type="Proteomes" id="UP000730482"/>
    </source>
</evidence>
<proteinExistence type="inferred from homology"/>
<dbReference type="PANTHER" id="PTHR43678:SF1">
    <property type="entry name" value="BETA-N-ACETYLHEXOSAMINIDASE"/>
    <property type="match status" value="1"/>
</dbReference>
<dbReference type="InterPro" id="IPR000421">
    <property type="entry name" value="FA58C"/>
</dbReference>
<dbReference type="InterPro" id="IPR015883">
    <property type="entry name" value="Glyco_hydro_20_cat"/>
</dbReference>
<keyword evidence="2" id="KW-0378">Hydrolase</keyword>
<dbReference type="SMART" id="SM00458">
    <property type="entry name" value="RICIN"/>
    <property type="match status" value="1"/>
</dbReference>
<dbReference type="Pfam" id="PF00728">
    <property type="entry name" value="Glyco_hydro_20"/>
    <property type="match status" value="1"/>
</dbReference>
<feature type="region of interest" description="Disordered" evidence="4">
    <location>
        <begin position="522"/>
        <end position="541"/>
    </location>
</feature>
<dbReference type="Pfam" id="PF14200">
    <property type="entry name" value="RicinB_lectin_2"/>
    <property type="match status" value="1"/>
</dbReference>
<dbReference type="Proteomes" id="UP000730482">
    <property type="component" value="Unassembled WGS sequence"/>
</dbReference>
<dbReference type="InterPro" id="IPR025705">
    <property type="entry name" value="Beta_hexosaminidase_sua/sub"/>
</dbReference>
<feature type="chain" id="PRO_5045049527" evidence="5">
    <location>
        <begin position="31"/>
        <end position="787"/>
    </location>
</feature>
<reference evidence="7 8" key="1">
    <citation type="submission" date="2020-02" db="EMBL/GenBank/DDBJ databases">
        <title>Acidophilic actinobacteria isolated from forest soil.</title>
        <authorList>
            <person name="Golinska P."/>
        </authorList>
    </citation>
    <scope>NUCLEOTIDE SEQUENCE [LARGE SCALE GENOMIC DNA]</scope>
    <source>
        <strain evidence="7 8">NL8</strain>
    </source>
</reference>
<dbReference type="InterPro" id="IPR017853">
    <property type="entry name" value="GH"/>
</dbReference>
<dbReference type="SUPFAM" id="SSF50370">
    <property type="entry name" value="Ricin B-like lectins"/>
    <property type="match status" value="1"/>
</dbReference>
<dbReference type="Pfam" id="PF02838">
    <property type="entry name" value="Glyco_hydro_20b"/>
    <property type="match status" value="1"/>
</dbReference>
<dbReference type="SUPFAM" id="SSF55545">
    <property type="entry name" value="beta-N-acetylhexosaminidase-like domain"/>
    <property type="match status" value="1"/>
</dbReference>
<dbReference type="InterPro" id="IPR029018">
    <property type="entry name" value="Hex-like_dom2"/>
</dbReference>
<dbReference type="SUPFAM" id="SSF51445">
    <property type="entry name" value="(Trans)glycosidases"/>
    <property type="match status" value="1"/>
</dbReference>
<dbReference type="SMART" id="SM00231">
    <property type="entry name" value="FA58C"/>
    <property type="match status" value="1"/>
</dbReference>
<dbReference type="PROSITE" id="PS50022">
    <property type="entry name" value="FA58C_3"/>
    <property type="match status" value="1"/>
</dbReference>
<dbReference type="Gene3D" id="3.30.379.10">
    <property type="entry name" value="Chitobiase/beta-hexosaminidase domain 2-like"/>
    <property type="match status" value="1"/>
</dbReference>
<dbReference type="CDD" id="cd00161">
    <property type="entry name" value="beta-trefoil_Ricin-like"/>
    <property type="match status" value="1"/>
</dbReference>
<keyword evidence="8" id="KW-1185">Reference proteome</keyword>
<evidence type="ECO:0000256" key="2">
    <source>
        <dbReference type="ARBA" id="ARBA00022801"/>
    </source>
</evidence>
<dbReference type="InterPro" id="IPR000772">
    <property type="entry name" value="Ricin_B_lectin"/>
</dbReference>
<name>A0ABS5L0V0_9ACTN</name>
<dbReference type="CDD" id="cd06564">
    <property type="entry name" value="GH20_DspB_LnbB-like"/>
    <property type="match status" value="1"/>
</dbReference>
<keyword evidence="3" id="KW-0326">Glycosidase</keyword>
<gene>
    <name evidence="7" type="ORF">KGQ19_33975</name>
</gene>
<evidence type="ECO:0000256" key="5">
    <source>
        <dbReference type="SAM" id="SignalP"/>
    </source>
</evidence>
<dbReference type="PANTHER" id="PTHR43678">
    <property type="entry name" value="PUTATIVE (AFU_ORTHOLOGUE AFUA_2G00640)-RELATED"/>
    <property type="match status" value="1"/>
</dbReference>
<dbReference type="RefSeq" id="WP_212016942.1">
    <property type="nucleotide sequence ID" value="NZ_JAAFYZ010000160.1"/>
</dbReference>
<dbReference type="Gene3D" id="2.60.120.260">
    <property type="entry name" value="Galactose-binding domain-like"/>
    <property type="match status" value="1"/>
</dbReference>
<comment type="caution">
    <text evidence="7">The sequence shown here is derived from an EMBL/GenBank/DDBJ whole genome shotgun (WGS) entry which is preliminary data.</text>
</comment>
<dbReference type="InterPro" id="IPR052764">
    <property type="entry name" value="GH20_Enzymes"/>
</dbReference>
<accession>A0ABS5L0V0</accession>
<comment type="similarity">
    <text evidence="1">Belongs to the glycosyl hydrolase 20 family.</text>
</comment>
<dbReference type="SUPFAM" id="SSF49785">
    <property type="entry name" value="Galactose-binding domain-like"/>
    <property type="match status" value="1"/>
</dbReference>
<protein>
    <submittedName>
        <fullName evidence="7">Family 20 glycosylhydrolase</fullName>
    </submittedName>
</protein>
<dbReference type="InterPro" id="IPR015882">
    <property type="entry name" value="HEX_bac_N"/>
</dbReference>
<evidence type="ECO:0000256" key="1">
    <source>
        <dbReference type="ARBA" id="ARBA00006285"/>
    </source>
</evidence>
<dbReference type="EMBL" id="JAAFYZ010000160">
    <property type="protein sequence ID" value="MBS2551884.1"/>
    <property type="molecule type" value="Genomic_DNA"/>
</dbReference>
<evidence type="ECO:0000313" key="7">
    <source>
        <dbReference type="EMBL" id="MBS2551884.1"/>
    </source>
</evidence>